<reference evidence="3 4" key="1">
    <citation type="submission" date="2016-11" db="EMBL/GenBank/DDBJ databases">
        <authorList>
            <person name="Jaros S."/>
            <person name="Januszkiewicz K."/>
            <person name="Wedrychowicz H."/>
        </authorList>
    </citation>
    <scope>NUCLEOTIDE SEQUENCE [LARGE SCALE GENOMIC DNA]</scope>
    <source>
        <strain evidence="3 4">GAS499</strain>
    </source>
</reference>
<dbReference type="OrthoDB" id="7735915at2"/>
<dbReference type="PANTHER" id="PTHR30461">
    <property type="entry name" value="DNA-INVERTASE FROM LAMBDOID PROPHAGE"/>
    <property type="match status" value="1"/>
</dbReference>
<dbReference type="CDD" id="cd00338">
    <property type="entry name" value="Ser_Recombinase"/>
    <property type="match status" value="1"/>
</dbReference>
<dbReference type="Pfam" id="PF00239">
    <property type="entry name" value="Resolvase"/>
    <property type="match status" value="1"/>
</dbReference>
<dbReference type="GO" id="GO:0003677">
    <property type="term" value="F:DNA binding"/>
    <property type="evidence" value="ECO:0007669"/>
    <property type="project" value="InterPro"/>
</dbReference>
<dbReference type="InterPro" id="IPR011109">
    <property type="entry name" value="DNA_bind_recombinase_dom"/>
</dbReference>
<protein>
    <submittedName>
        <fullName evidence="3">Site-specific DNA recombinase</fullName>
    </submittedName>
</protein>
<feature type="region of interest" description="Disordered" evidence="1">
    <location>
        <begin position="518"/>
        <end position="551"/>
    </location>
</feature>
<name>A0A1M6NH91_9BRAD</name>
<dbReference type="Proteomes" id="UP000189935">
    <property type="component" value="Chromosome I"/>
</dbReference>
<dbReference type="InterPro" id="IPR006119">
    <property type="entry name" value="Resolv_N"/>
</dbReference>
<dbReference type="FunFam" id="3.40.50.1390:FF:000008">
    <property type="entry name" value="DNA recombinase"/>
    <property type="match status" value="1"/>
</dbReference>
<dbReference type="EMBL" id="LT670844">
    <property type="protein sequence ID" value="SHJ94984.1"/>
    <property type="molecule type" value="Genomic_DNA"/>
</dbReference>
<dbReference type="InterPro" id="IPR038109">
    <property type="entry name" value="DNA_bind_recomb_sf"/>
</dbReference>
<dbReference type="Gene3D" id="3.40.50.1390">
    <property type="entry name" value="Resolvase, N-terminal catalytic domain"/>
    <property type="match status" value="1"/>
</dbReference>
<feature type="domain" description="Recombinase" evidence="2">
    <location>
        <begin position="200"/>
        <end position="323"/>
    </location>
</feature>
<dbReference type="SMART" id="SM00857">
    <property type="entry name" value="Resolvase"/>
    <property type="match status" value="1"/>
</dbReference>
<dbReference type="SUPFAM" id="SSF53041">
    <property type="entry name" value="Resolvase-like"/>
    <property type="match status" value="1"/>
</dbReference>
<sequence length="551" mass="62941">MGNALVVQRTRLPQSQTALRAAQYVRMSTDYQRYSIENQAAVIAAHAQAHHLTIVRTYRDSGESGLTIKNRPGLLNLLRDIQHGRADFGHILVFDVSRWGRFQDVDESAHYEFICRRAGIKIAYCAEQFDNDGSLISSIVKNVKRVMAAEYSRDLSAKVHAGQCRLASLGFKQGGPANYGLCRELVDETARPKHLLKSGERKYLLTDHVRLQPGSSTEVATVRWIFEQFLITRSESQIARELNRRGIPNSRGRPWSRISVHFILTNESYIGNLIYNRRSRRLKQKLVENPEHLWVRTNGALPPIIEPSVFARVQQLMFGRWISLPKDEMLTHLRKALHKNGRLTSKIINETPGLPSSATYIDHFGTLRKAYSLIGYTPKRDCDWIDSKRRWSNVVTNLSSQIAATIEKAGGRVDINNAADCLLINRALGISFRIARTEPPKKESHSLRWGFHRPSYVPPGWIVVIRLARGHGAELDYLLFETSELARGMIRFTDKALKRRKCRRFETPDALTRSITRRVTMKSRAVPTKSRLPRTPRTRGRSKRESGRARH</sequence>
<evidence type="ECO:0000259" key="2">
    <source>
        <dbReference type="PROSITE" id="PS51737"/>
    </source>
</evidence>
<dbReference type="GO" id="GO:0000150">
    <property type="term" value="F:DNA strand exchange activity"/>
    <property type="evidence" value="ECO:0007669"/>
    <property type="project" value="InterPro"/>
</dbReference>
<gene>
    <name evidence="3" type="ORF">SAMN05444159_1994</name>
</gene>
<evidence type="ECO:0000256" key="1">
    <source>
        <dbReference type="SAM" id="MobiDB-lite"/>
    </source>
</evidence>
<dbReference type="Pfam" id="PF07508">
    <property type="entry name" value="Recombinase"/>
    <property type="match status" value="1"/>
</dbReference>
<dbReference type="Gene3D" id="3.90.1750.20">
    <property type="entry name" value="Putative Large Serine Recombinase, Chain B, Domain 2"/>
    <property type="match status" value="1"/>
</dbReference>
<evidence type="ECO:0000313" key="4">
    <source>
        <dbReference type="Proteomes" id="UP000189935"/>
    </source>
</evidence>
<feature type="compositionally biased region" description="Basic residues" evidence="1">
    <location>
        <begin position="531"/>
        <end position="542"/>
    </location>
</feature>
<dbReference type="AlphaFoldDB" id="A0A1M6NH91"/>
<dbReference type="PANTHER" id="PTHR30461:SF23">
    <property type="entry name" value="DNA RECOMBINASE-RELATED"/>
    <property type="match status" value="1"/>
</dbReference>
<evidence type="ECO:0000313" key="3">
    <source>
        <dbReference type="EMBL" id="SHJ94984.1"/>
    </source>
</evidence>
<dbReference type="InterPro" id="IPR050639">
    <property type="entry name" value="SSR_resolvase"/>
</dbReference>
<organism evidence="3 4">
    <name type="scientific">Bradyrhizobium lablabi</name>
    <dbReference type="NCBI Taxonomy" id="722472"/>
    <lineage>
        <taxon>Bacteria</taxon>
        <taxon>Pseudomonadati</taxon>
        <taxon>Pseudomonadota</taxon>
        <taxon>Alphaproteobacteria</taxon>
        <taxon>Hyphomicrobiales</taxon>
        <taxon>Nitrobacteraceae</taxon>
        <taxon>Bradyrhizobium</taxon>
    </lineage>
</organism>
<dbReference type="PROSITE" id="PS51737">
    <property type="entry name" value="RECOMBINASE_DNA_BIND"/>
    <property type="match status" value="1"/>
</dbReference>
<dbReference type="InterPro" id="IPR036162">
    <property type="entry name" value="Resolvase-like_N_sf"/>
</dbReference>
<accession>A0A1M6NH91</accession>
<proteinExistence type="predicted"/>